<dbReference type="AlphaFoldDB" id="A0A2R8B5E3"/>
<dbReference type="InterPro" id="IPR045936">
    <property type="entry name" value="DUF6356"/>
</dbReference>
<keyword evidence="1" id="KW-0472">Membrane</keyword>
<protein>
    <recommendedName>
        <fullName evidence="4">Type 1 capsular polysaccharide biosynthesis protein J</fullName>
    </recommendedName>
</protein>
<organism evidence="2 3">
    <name type="scientific">Albidovulum aquaemixtae</name>
    <dbReference type="NCBI Taxonomy" id="1542388"/>
    <lineage>
        <taxon>Bacteria</taxon>
        <taxon>Pseudomonadati</taxon>
        <taxon>Pseudomonadota</taxon>
        <taxon>Alphaproteobacteria</taxon>
        <taxon>Rhodobacterales</taxon>
        <taxon>Paracoccaceae</taxon>
        <taxon>Albidovulum</taxon>
    </lineage>
</organism>
<sequence length="68" mass="7644">MIAKFFTDHPDSVDETYLEHAAFAGRFSLALFGAAFAALVHALLPFMFEKTASRIVARLYARTHNRGR</sequence>
<dbReference type="EMBL" id="OMOQ01000001">
    <property type="protein sequence ID" value="SPH17770.1"/>
    <property type="molecule type" value="Genomic_DNA"/>
</dbReference>
<dbReference type="Pfam" id="PF19883">
    <property type="entry name" value="DUF6356"/>
    <property type="match status" value="1"/>
</dbReference>
<keyword evidence="3" id="KW-1185">Reference proteome</keyword>
<evidence type="ECO:0008006" key="4">
    <source>
        <dbReference type="Google" id="ProtNLM"/>
    </source>
</evidence>
<name>A0A2R8B5E3_9RHOB</name>
<proteinExistence type="predicted"/>
<accession>A0A2R8B5E3</accession>
<feature type="transmembrane region" description="Helical" evidence="1">
    <location>
        <begin position="27"/>
        <end position="48"/>
    </location>
</feature>
<evidence type="ECO:0000256" key="1">
    <source>
        <dbReference type="SAM" id="Phobius"/>
    </source>
</evidence>
<dbReference type="RefSeq" id="WP_108852174.1">
    <property type="nucleotide sequence ID" value="NZ_OMOQ01000001.1"/>
</dbReference>
<keyword evidence="1" id="KW-1133">Transmembrane helix</keyword>
<evidence type="ECO:0000313" key="2">
    <source>
        <dbReference type="EMBL" id="SPH17770.1"/>
    </source>
</evidence>
<dbReference type="Proteomes" id="UP000244924">
    <property type="component" value="Unassembled WGS sequence"/>
</dbReference>
<reference evidence="2 3" key="1">
    <citation type="submission" date="2018-03" db="EMBL/GenBank/DDBJ databases">
        <authorList>
            <person name="Keele B.F."/>
        </authorList>
    </citation>
    <scope>NUCLEOTIDE SEQUENCE [LARGE SCALE GENOMIC DNA]</scope>
    <source>
        <strain evidence="2 3">CECT 8626</strain>
    </source>
</reference>
<evidence type="ECO:0000313" key="3">
    <source>
        <dbReference type="Proteomes" id="UP000244924"/>
    </source>
</evidence>
<keyword evidence="1" id="KW-0812">Transmembrane</keyword>
<gene>
    <name evidence="2" type="ORF">DEA8626_01297</name>
</gene>